<dbReference type="Gene3D" id="1.10.10.60">
    <property type="entry name" value="Homeodomain-like"/>
    <property type="match status" value="1"/>
</dbReference>
<dbReference type="PANTHER" id="PTHR41302:SF2">
    <property type="entry name" value="PRESPORE SPECIFIC TRANSCRIPTIONAL ACTIVATOR RSFA"/>
    <property type="match status" value="1"/>
</dbReference>
<evidence type="ECO:0000313" key="5">
    <source>
        <dbReference type="EMBL" id="MFC7441232.1"/>
    </source>
</evidence>
<dbReference type="EMBL" id="JBHTBW010000021">
    <property type="protein sequence ID" value="MFC7441232.1"/>
    <property type="molecule type" value="Genomic_DNA"/>
</dbReference>
<dbReference type="RefSeq" id="WP_379864526.1">
    <property type="nucleotide sequence ID" value="NZ_JBHTBW010000021.1"/>
</dbReference>
<accession>A0ABW2RJM4</accession>
<comment type="caution">
    <text evidence="5">The sequence shown here is derived from an EMBL/GenBank/DDBJ whole genome shotgun (WGS) entry which is preliminary data.</text>
</comment>
<feature type="coiled-coil region" evidence="1">
    <location>
        <begin position="92"/>
        <end position="161"/>
    </location>
</feature>
<dbReference type="SMART" id="SM00717">
    <property type="entry name" value="SANT"/>
    <property type="match status" value="1"/>
</dbReference>
<dbReference type="InterPro" id="IPR001005">
    <property type="entry name" value="SANT/Myb"/>
</dbReference>
<dbReference type="InterPro" id="IPR014243">
    <property type="entry name" value="RsfA-like"/>
</dbReference>
<evidence type="ECO:0000259" key="3">
    <source>
        <dbReference type="PROSITE" id="PS50090"/>
    </source>
</evidence>
<evidence type="ECO:0000256" key="1">
    <source>
        <dbReference type="SAM" id="Coils"/>
    </source>
</evidence>
<dbReference type="PANTHER" id="PTHR41302">
    <property type="entry name" value="PRESPORE-SPECIFIC TRANSCRIPTIONAL REGULATOR RSFA-RELATED"/>
    <property type="match status" value="1"/>
</dbReference>
<reference evidence="6" key="1">
    <citation type="journal article" date="2019" name="Int. J. Syst. Evol. Microbiol.">
        <title>The Global Catalogue of Microorganisms (GCM) 10K type strain sequencing project: providing services to taxonomists for standard genome sequencing and annotation.</title>
        <authorList>
            <consortium name="The Broad Institute Genomics Platform"/>
            <consortium name="The Broad Institute Genome Sequencing Center for Infectious Disease"/>
            <person name="Wu L."/>
            <person name="Ma J."/>
        </authorList>
    </citation>
    <scope>NUCLEOTIDE SEQUENCE [LARGE SCALE GENOMIC DNA]</scope>
    <source>
        <strain evidence="6">CGMCC 1.12942</strain>
    </source>
</reference>
<sequence length="187" mass="21836">MKGRRWTEEEDQLLRDLVLTAIESGKSQIEAFVEVGKKLDRTPGACGFRWNAVLRQQDLKAYVDAKKKRVYKQLQKKKGDQLDSLAQVIPLIKELDKDGRQVKDEIKRLTKQLSDTEKAVFELETENKKLKEEKRSYDWYQSEVKDKYEDLLRLLQSMKEQTGVPDLVMKNEKAQQVNAESELEESS</sequence>
<name>A0ABW2RJM4_9BACL</name>
<dbReference type="InterPro" id="IPR009057">
    <property type="entry name" value="Homeodomain-like_sf"/>
</dbReference>
<evidence type="ECO:0008006" key="7">
    <source>
        <dbReference type="Google" id="ProtNLM"/>
    </source>
</evidence>
<dbReference type="SUPFAM" id="SSF46689">
    <property type="entry name" value="Homeodomain-like"/>
    <property type="match status" value="1"/>
</dbReference>
<feature type="domain" description="Myb-like" evidence="3">
    <location>
        <begin position="1"/>
        <end position="54"/>
    </location>
</feature>
<gene>
    <name evidence="5" type="ORF">ACFQNG_08685</name>
</gene>
<dbReference type="PROSITE" id="PS50090">
    <property type="entry name" value="MYB_LIKE"/>
    <property type="match status" value="1"/>
</dbReference>
<dbReference type="PROSITE" id="PS51294">
    <property type="entry name" value="HTH_MYB"/>
    <property type="match status" value="1"/>
</dbReference>
<feature type="region of interest" description="Disordered" evidence="2">
    <location>
        <begin position="163"/>
        <end position="187"/>
    </location>
</feature>
<evidence type="ECO:0000256" key="2">
    <source>
        <dbReference type="SAM" id="MobiDB-lite"/>
    </source>
</evidence>
<dbReference type="Proteomes" id="UP001596500">
    <property type="component" value="Unassembled WGS sequence"/>
</dbReference>
<organism evidence="5 6">
    <name type="scientific">Laceyella putida</name>
    <dbReference type="NCBI Taxonomy" id="110101"/>
    <lineage>
        <taxon>Bacteria</taxon>
        <taxon>Bacillati</taxon>
        <taxon>Bacillota</taxon>
        <taxon>Bacilli</taxon>
        <taxon>Bacillales</taxon>
        <taxon>Thermoactinomycetaceae</taxon>
        <taxon>Laceyella</taxon>
    </lineage>
</organism>
<proteinExistence type="predicted"/>
<keyword evidence="6" id="KW-1185">Reference proteome</keyword>
<dbReference type="InterPro" id="IPR017930">
    <property type="entry name" value="Myb_dom"/>
</dbReference>
<evidence type="ECO:0000313" key="6">
    <source>
        <dbReference type="Proteomes" id="UP001596500"/>
    </source>
</evidence>
<protein>
    <recommendedName>
        <fullName evidence="7">RsfA family transcriptional regulator</fullName>
    </recommendedName>
</protein>
<evidence type="ECO:0000259" key="4">
    <source>
        <dbReference type="PROSITE" id="PS51294"/>
    </source>
</evidence>
<keyword evidence="1" id="KW-0175">Coiled coil</keyword>
<feature type="domain" description="HTH myb-type" evidence="4">
    <location>
        <begin position="1"/>
        <end position="58"/>
    </location>
</feature>
<dbReference type="Pfam" id="PF13921">
    <property type="entry name" value="Myb_DNA-bind_6"/>
    <property type="match status" value="1"/>
</dbReference>